<keyword evidence="3" id="KW-1185">Reference proteome</keyword>
<protein>
    <submittedName>
        <fullName evidence="2">Uncharacterized protein</fullName>
    </submittedName>
</protein>
<organism evidence="2 3">
    <name type="scientific">Shewanella hanedai</name>
    <name type="common">Alteromonas hanedai</name>
    <dbReference type="NCBI Taxonomy" id="25"/>
    <lineage>
        <taxon>Bacteria</taxon>
        <taxon>Pseudomonadati</taxon>
        <taxon>Pseudomonadota</taxon>
        <taxon>Gammaproteobacteria</taxon>
        <taxon>Alteromonadales</taxon>
        <taxon>Shewanellaceae</taxon>
        <taxon>Shewanella</taxon>
    </lineage>
</organism>
<comment type="caution">
    <text evidence="2">The sequence shown here is derived from an EMBL/GenBank/DDBJ whole genome shotgun (WGS) entry which is preliminary data.</text>
</comment>
<feature type="signal peptide" evidence="1">
    <location>
        <begin position="1"/>
        <end position="23"/>
    </location>
</feature>
<evidence type="ECO:0000313" key="3">
    <source>
        <dbReference type="Proteomes" id="UP000318126"/>
    </source>
</evidence>
<evidence type="ECO:0000256" key="1">
    <source>
        <dbReference type="SAM" id="SignalP"/>
    </source>
</evidence>
<keyword evidence="1" id="KW-0732">Signal</keyword>
<dbReference type="AlphaFoldDB" id="A0A553JMT5"/>
<dbReference type="RefSeq" id="WP_144040786.1">
    <property type="nucleotide sequence ID" value="NZ_BMPL01000016.1"/>
</dbReference>
<feature type="chain" id="PRO_5021738332" evidence="1">
    <location>
        <begin position="24"/>
        <end position="63"/>
    </location>
</feature>
<sequence>MNKKISLLLIGVGMSVGMATATANDRQCQVARNNANYYCNVADNNELCRYWINQVRHCGPLEV</sequence>
<reference evidence="3" key="1">
    <citation type="submission" date="2019-07" db="EMBL/GenBank/DDBJ databases">
        <title>Shewanella sp. YLB-08 draft genomic sequence.</title>
        <authorList>
            <person name="Yu L."/>
        </authorList>
    </citation>
    <scope>NUCLEOTIDE SEQUENCE [LARGE SCALE GENOMIC DNA]</scope>
    <source>
        <strain evidence="3">JCM 20706</strain>
    </source>
</reference>
<proteinExistence type="predicted"/>
<evidence type="ECO:0000313" key="2">
    <source>
        <dbReference type="EMBL" id="TRY13774.1"/>
    </source>
</evidence>
<dbReference type="OrthoDB" id="9919009at2"/>
<dbReference type="EMBL" id="VKGK01000016">
    <property type="protein sequence ID" value="TRY13774.1"/>
    <property type="molecule type" value="Genomic_DNA"/>
</dbReference>
<dbReference type="Proteomes" id="UP000318126">
    <property type="component" value="Unassembled WGS sequence"/>
</dbReference>
<accession>A0A553JMT5</accession>
<name>A0A553JMT5_SHEHA</name>
<gene>
    <name evidence="2" type="ORF">FN961_13930</name>
</gene>